<dbReference type="AlphaFoldDB" id="A0A195CXI9"/>
<dbReference type="STRING" id="456900.A0A195CXI9"/>
<feature type="region of interest" description="Disordered" evidence="1">
    <location>
        <begin position="317"/>
        <end position="383"/>
    </location>
</feature>
<dbReference type="EMBL" id="KQ977220">
    <property type="protein sequence ID" value="KYN04859.1"/>
    <property type="molecule type" value="Genomic_DNA"/>
</dbReference>
<proteinExistence type="predicted"/>
<feature type="region of interest" description="Disordered" evidence="1">
    <location>
        <begin position="397"/>
        <end position="474"/>
    </location>
</feature>
<feature type="compositionally biased region" description="Low complexity" evidence="1">
    <location>
        <begin position="1"/>
        <end position="14"/>
    </location>
</feature>
<evidence type="ECO:0000313" key="2">
    <source>
        <dbReference type="EMBL" id="KYN04859.1"/>
    </source>
</evidence>
<accession>A0A195CXI9</accession>
<reference evidence="2 3" key="1">
    <citation type="submission" date="2016-03" db="EMBL/GenBank/DDBJ databases">
        <title>Cyphomyrmex costatus WGS genome.</title>
        <authorList>
            <person name="Nygaard S."/>
            <person name="Hu H."/>
            <person name="Boomsma J."/>
            <person name="Zhang G."/>
        </authorList>
    </citation>
    <scope>NUCLEOTIDE SEQUENCE [LARGE SCALE GENOMIC DNA]</scope>
    <source>
        <strain evidence="2">MS0001</strain>
        <tissue evidence="2">Whole body</tissue>
    </source>
</reference>
<evidence type="ECO:0000256" key="1">
    <source>
        <dbReference type="SAM" id="MobiDB-lite"/>
    </source>
</evidence>
<name>A0A195CXI9_9HYME</name>
<sequence>METPNSVSSSNNDNENIELANRDATAAEKTKLLREINELRSIIKRCELKLQTRFKDIEDNVNERSLQSLEIPSTSSRILNVEDDLKDDLYRFAGFHCVKAQKNEFVFNFMSTNEKQKNDTQAVQIFVKDGKAELGKWVMPVSIDINDILSKTPIDNLDNLNPFLKSCKHHVDCYNERQRQFLLLKEHMSHIKYCTLQSDMEFLQISLELYSVYIRENDSYINLIIHLLYHSDNVRPYMVKIDTINENELSSDIKQRLKPHFMKFKMSDLHTAFDEILSKDNSTFTWMQKDDTDESLLELNDTDSSDEENFLVQLQSKHKRSLRSLGKRELQKRNTRKKQKIDKNTKSSEDNSTDSQEIRYPKTKKAHTKSSQQISIKKNKAKKATFVLRQKKINKNSVETTSLHRSNNKIKLKQTKLNFQTRTDEVSNKNQTSSSKSKLSSKPDSKQSKISKLIASTPLHNRKYKVKNVPSSPTLEISNITSIEEKTANKLDYSKDRDELGKDSRKS</sequence>
<feature type="compositionally biased region" description="Low complexity" evidence="1">
    <location>
        <begin position="428"/>
        <end position="440"/>
    </location>
</feature>
<feature type="region of interest" description="Disordered" evidence="1">
    <location>
        <begin position="486"/>
        <end position="507"/>
    </location>
</feature>
<keyword evidence="3" id="KW-1185">Reference proteome</keyword>
<feature type="region of interest" description="Disordered" evidence="1">
    <location>
        <begin position="1"/>
        <end position="22"/>
    </location>
</feature>
<protein>
    <submittedName>
        <fullName evidence="2">Uncharacterized protein</fullName>
    </submittedName>
</protein>
<evidence type="ECO:0000313" key="3">
    <source>
        <dbReference type="Proteomes" id="UP000078542"/>
    </source>
</evidence>
<dbReference type="Proteomes" id="UP000078542">
    <property type="component" value="Unassembled WGS sequence"/>
</dbReference>
<organism evidence="2 3">
    <name type="scientific">Cyphomyrmex costatus</name>
    <dbReference type="NCBI Taxonomy" id="456900"/>
    <lineage>
        <taxon>Eukaryota</taxon>
        <taxon>Metazoa</taxon>
        <taxon>Ecdysozoa</taxon>
        <taxon>Arthropoda</taxon>
        <taxon>Hexapoda</taxon>
        <taxon>Insecta</taxon>
        <taxon>Pterygota</taxon>
        <taxon>Neoptera</taxon>
        <taxon>Endopterygota</taxon>
        <taxon>Hymenoptera</taxon>
        <taxon>Apocrita</taxon>
        <taxon>Aculeata</taxon>
        <taxon>Formicoidea</taxon>
        <taxon>Formicidae</taxon>
        <taxon>Myrmicinae</taxon>
        <taxon>Cyphomyrmex</taxon>
    </lineage>
</organism>
<gene>
    <name evidence="2" type="ORF">ALC62_04243</name>
</gene>